<comment type="function">
    <text evidence="9">Probable S-adenosyl-L-methionine-dependent methyltransferase that acts as a component of the wybutosine biosynthesis pathway. Wybutosine is a hyper modified guanosine with a tricyclic base found at the 3'-position adjacent to the anticodon of eukaryotic phenylalanine tRNA.</text>
</comment>
<dbReference type="SUPFAM" id="SSF111278">
    <property type="entry name" value="SSo0622-like"/>
    <property type="match status" value="1"/>
</dbReference>
<dbReference type="InterPro" id="IPR003827">
    <property type="entry name" value="tRNA_yW-synthesising"/>
</dbReference>
<dbReference type="Proteomes" id="UP000694564">
    <property type="component" value="Chromosome 1"/>
</dbReference>
<gene>
    <name evidence="14" type="primary">TYW3</name>
</gene>
<feature type="domain" description="tRNA wybutosine-synthesizing protein" evidence="13">
    <location>
        <begin position="84"/>
        <end position="160"/>
    </location>
</feature>
<evidence type="ECO:0000256" key="4">
    <source>
        <dbReference type="ARBA" id="ARBA00016536"/>
    </source>
</evidence>
<dbReference type="GO" id="GO:0032259">
    <property type="term" value="P:methylation"/>
    <property type="evidence" value="ECO:0007669"/>
    <property type="project" value="UniProtKB-KW"/>
</dbReference>
<evidence type="ECO:0000256" key="5">
    <source>
        <dbReference type="ARBA" id="ARBA00022603"/>
    </source>
</evidence>
<keyword evidence="6" id="KW-0808">Transferase</keyword>
<dbReference type="GO" id="GO:0008168">
    <property type="term" value="F:methyltransferase activity"/>
    <property type="evidence" value="ECO:0007669"/>
    <property type="project" value="UniProtKB-KW"/>
</dbReference>
<feature type="region of interest" description="Disordered" evidence="12">
    <location>
        <begin position="175"/>
        <end position="225"/>
    </location>
</feature>
<evidence type="ECO:0000256" key="10">
    <source>
        <dbReference type="ARBA" id="ARBA00030554"/>
    </source>
</evidence>
<evidence type="ECO:0000256" key="9">
    <source>
        <dbReference type="ARBA" id="ARBA00025378"/>
    </source>
</evidence>
<keyword evidence="15" id="KW-1185">Reference proteome</keyword>
<keyword evidence="5" id="KW-0489">Methyltransferase</keyword>
<accession>A0A8D2JP56</accession>
<keyword evidence="8" id="KW-0819">tRNA processing</keyword>
<dbReference type="UniPathway" id="UPA00375"/>
<dbReference type="PANTHER" id="PTHR48418:SF1">
    <property type="entry name" value="TRNA WYBUTOSINE-SYNTHESIZING PROTEIN 3"/>
    <property type="match status" value="1"/>
</dbReference>
<protein>
    <recommendedName>
        <fullName evidence="4">tRNA wybutosine-synthesizing protein 3 homolog</fullName>
        <ecNumber evidence="3">2.1.1.282</ecNumber>
    </recommendedName>
    <alternativeName>
        <fullName evidence="10">tRNA(Phe) 7-((3-amino-3-carboxypropyl)-4-demethylwyosine(37)-N(4))-methyltransferase</fullName>
    </alternativeName>
</protein>
<organism evidence="14 15">
    <name type="scientific">Sciurus vulgaris</name>
    <name type="common">Eurasian red squirrel</name>
    <dbReference type="NCBI Taxonomy" id="55149"/>
    <lineage>
        <taxon>Eukaryota</taxon>
        <taxon>Metazoa</taxon>
        <taxon>Chordata</taxon>
        <taxon>Craniata</taxon>
        <taxon>Vertebrata</taxon>
        <taxon>Euteleostomi</taxon>
        <taxon>Mammalia</taxon>
        <taxon>Eutheria</taxon>
        <taxon>Euarchontoglires</taxon>
        <taxon>Glires</taxon>
        <taxon>Rodentia</taxon>
        <taxon>Sciuromorpha</taxon>
        <taxon>Sciuridae</taxon>
        <taxon>Sciurinae</taxon>
        <taxon>Sciurini</taxon>
        <taxon>Sciurus</taxon>
    </lineage>
</organism>
<evidence type="ECO:0000256" key="1">
    <source>
        <dbReference type="ARBA" id="ARBA00004797"/>
    </source>
</evidence>
<dbReference type="Pfam" id="PF02676">
    <property type="entry name" value="TYW3"/>
    <property type="match status" value="1"/>
</dbReference>
<dbReference type="PANTHER" id="PTHR48418">
    <property type="entry name" value="TRNA WYBUTOSINE-SYNTHESIZING PROTEIN 3"/>
    <property type="match status" value="1"/>
</dbReference>
<dbReference type="AlphaFoldDB" id="A0A8D2JP56"/>
<sequence>MDRSAEFRRWKAQCLSKADLSRKGSVDEDVVEIVQLLNAREQFFTTSSCAGRILLLDGGINGLGVQKQNCCWLLVTHIPCVKDDVHSVAIDSGFRNSGITVGKRGKTMLAVRSTHGLEVPLSHKGKLMVTEEYIDFLLNIANQKMEENKKRIERFYNCLQLALEREEIINSHTQKEKNNPFCTPKKKRNPEKTHGKCIPEENDKEPENDDDSDPGITVAIFPKDY</sequence>
<comment type="catalytic activity">
    <reaction evidence="11">
        <text>4-demethyl-7-[(3S)-3-amino-3-carboxypropyl]wyosine(37) in tRNA(Phe) + S-adenosyl-L-methionine = 7-[(3S)-3-amino-3-carboxypropyl]wyosine(37) in tRNA(Phe) + S-adenosyl-L-homocysteine + H(+)</text>
        <dbReference type="Rhea" id="RHEA:36635"/>
        <dbReference type="Rhea" id="RHEA-COMP:10378"/>
        <dbReference type="Rhea" id="RHEA-COMP:10379"/>
        <dbReference type="ChEBI" id="CHEBI:15378"/>
        <dbReference type="ChEBI" id="CHEBI:57856"/>
        <dbReference type="ChEBI" id="CHEBI:59789"/>
        <dbReference type="ChEBI" id="CHEBI:73543"/>
        <dbReference type="ChEBI" id="CHEBI:73550"/>
        <dbReference type="EC" id="2.1.1.282"/>
    </reaction>
</comment>
<feature type="compositionally biased region" description="Basic and acidic residues" evidence="12">
    <location>
        <begin position="190"/>
        <end position="201"/>
    </location>
</feature>
<evidence type="ECO:0000256" key="6">
    <source>
        <dbReference type="ARBA" id="ARBA00022679"/>
    </source>
</evidence>
<reference evidence="14" key="3">
    <citation type="submission" date="2025-09" db="UniProtKB">
        <authorList>
            <consortium name="Ensembl"/>
        </authorList>
    </citation>
    <scope>IDENTIFICATION</scope>
</reference>
<feature type="compositionally biased region" description="Acidic residues" evidence="12">
    <location>
        <begin position="202"/>
        <end position="213"/>
    </location>
</feature>
<reference evidence="14" key="2">
    <citation type="submission" date="2025-08" db="UniProtKB">
        <authorList>
            <consortium name="Ensembl"/>
        </authorList>
    </citation>
    <scope>IDENTIFICATION</scope>
</reference>
<keyword evidence="7" id="KW-0949">S-adenosyl-L-methionine</keyword>
<proteinExistence type="inferred from homology"/>
<evidence type="ECO:0000256" key="12">
    <source>
        <dbReference type="SAM" id="MobiDB-lite"/>
    </source>
</evidence>
<evidence type="ECO:0000256" key="3">
    <source>
        <dbReference type="ARBA" id="ARBA00012750"/>
    </source>
</evidence>
<name>A0A8D2JP56_SCIVU</name>
<dbReference type="EC" id="2.1.1.282" evidence="3"/>
<evidence type="ECO:0000256" key="8">
    <source>
        <dbReference type="ARBA" id="ARBA00022694"/>
    </source>
</evidence>
<dbReference type="Ensembl" id="ENSSVLT00005027323.1">
    <property type="protein sequence ID" value="ENSSVLP00005024577.1"/>
    <property type="gene ID" value="ENSSVLG00005019387.1"/>
</dbReference>
<dbReference type="InterPro" id="IPR036602">
    <property type="entry name" value="tRNA_yW-synthesising-like_sf"/>
</dbReference>
<evidence type="ECO:0000256" key="11">
    <source>
        <dbReference type="ARBA" id="ARBA00049202"/>
    </source>
</evidence>
<evidence type="ECO:0000259" key="13">
    <source>
        <dbReference type="Pfam" id="PF02676"/>
    </source>
</evidence>
<dbReference type="OrthoDB" id="263283at2759"/>
<comment type="pathway">
    <text evidence="1">tRNA modification; wybutosine-tRNA(Phe) biosynthesis.</text>
</comment>
<dbReference type="GO" id="GO:0008033">
    <property type="term" value="P:tRNA processing"/>
    <property type="evidence" value="ECO:0007669"/>
    <property type="project" value="UniProtKB-KW"/>
</dbReference>
<dbReference type="Gene3D" id="3.30.1960.10">
    <property type="entry name" value="tRNA wybutosine-synthesizing-like"/>
    <property type="match status" value="2"/>
</dbReference>
<evidence type="ECO:0000313" key="15">
    <source>
        <dbReference type="Proteomes" id="UP000694564"/>
    </source>
</evidence>
<evidence type="ECO:0000256" key="7">
    <source>
        <dbReference type="ARBA" id="ARBA00022691"/>
    </source>
</evidence>
<evidence type="ECO:0000256" key="2">
    <source>
        <dbReference type="ARBA" id="ARBA00008569"/>
    </source>
</evidence>
<evidence type="ECO:0000313" key="14">
    <source>
        <dbReference type="Ensembl" id="ENSSVLP00005024577.1"/>
    </source>
</evidence>
<dbReference type="GeneTree" id="ENSGT00940000153304"/>
<reference evidence="14" key="1">
    <citation type="submission" date="2020-06" db="EMBL/GenBank/DDBJ databases">
        <authorList>
            <consortium name="Wellcome Sanger Institute Data Sharing"/>
        </authorList>
    </citation>
    <scope>NUCLEOTIDE SEQUENCE [LARGE SCALE GENOMIC DNA]</scope>
</reference>
<comment type="similarity">
    <text evidence="2">Belongs to the TYW3 family.</text>
</comment>
<dbReference type="FunFam" id="3.30.1960.10:FF:000006">
    <property type="entry name" value="tRNA-yW synthesizing protein 3 homolog"/>
    <property type="match status" value="1"/>
</dbReference>